<feature type="region of interest" description="Disordered" evidence="1">
    <location>
        <begin position="1"/>
        <end position="27"/>
    </location>
</feature>
<gene>
    <name evidence="2" type="ORF">TanjilG_12196</name>
</gene>
<reference evidence="2 3" key="1">
    <citation type="journal article" date="2017" name="Plant Biotechnol. J.">
        <title>A comprehensive draft genome sequence for lupin (Lupinus angustifolius), an emerging health food: insights into plant-microbe interactions and legume evolution.</title>
        <authorList>
            <person name="Hane J.K."/>
            <person name="Ming Y."/>
            <person name="Kamphuis L.G."/>
            <person name="Nelson M.N."/>
            <person name="Garg G."/>
            <person name="Atkins C.A."/>
            <person name="Bayer P.E."/>
            <person name="Bravo A."/>
            <person name="Bringans S."/>
            <person name="Cannon S."/>
            <person name="Edwards D."/>
            <person name="Foley R."/>
            <person name="Gao L.L."/>
            <person name="Harrison M.J."/>
            <person name="Huang W."/>
            <person name="Hurgobin B."/>
            <person name="Li S."/>
            <person name="Liu C.W."/>
            <person name="McGrath A."/>
            <person name="Morahan G."/>
            <person name="Murray J."/>
            <person name="Weller J."/>
            <person name="Jian J."/>
            <person name="Singh K.B."/>
        </authorList>
    </citation>
    <scope>NUCLEOTIDE SEQUENCE [LARGE SCALE GENOMIC DNA]</scope>
    <source>
        <strain evidence="3">cv. Tanjil</strain>
        <tissue evidence="2">Whole plant</tissue>
    </source>
</reference>
<organism evidence="2 3">
    <name type="scientific">Lupinus angustifolius</name>
    <name type="common">Narrow-leaved blue lupine</name>
    <dbReference type="NCBI Taxonomy" id="3871"/>
    <lineage>
        <taxon>Eukaryota</taxon>
        <taxon>Viridiplantae</taxon>
        <taxon>Streptophyta</taxon>
        <taxon>Embryophyta</taxon>
        <taxon>Tracheophyta</taxon>
        <taxon>Spermatophyta</taxon>
        <taxon>Magnoliopsida</taxon>
        <taxon>eudicotyledons</taxon>
        <taxon>Gunneridae</taxon>
        <taxon>Pentapetalae</taxon>
        <taxon>rosids</taxon>
        <taxon>fabids</taxon>
        <taxon>Fabales</taxon>
        <taxon>Fabaceae</taxon>
        <taxon>Papilionoideae</taxon>
        <taxon>50 kb inversion clade</taxon>
        <taxon>genistoids sensu lato</taxon>
        <taxon>core genistoids</taxon>
        <taxon>Genisteae</taxon>
        <taxon>Lupinus</taxon>
    </lineage>
</organism>
<keyword evidence="3" id="KW-1185">Reference proteome</keyword>
<dbReference type="AlphaFoldDB" id="A0A1J7GMH3"/>
<evidence type="ECO:0000256" key="1">
    <source>
        <dbReference type="SAM" id="MobiDB-lite"/>
    </source>
</evidence>
<sequence>MGVESDEGSCGGMAEEHDEGSCGGMAEEHDEASCGVVVEESDEASCGVVVGLNGACGEDDGGACACVLGMMVVENGAYDLEMVVVESGVCACAQETMVVVRGACACVLEMVVESGGSDGV</sequence>
<accession>A0A1J7GMH3</accession>
<protein>
    <submittedName>
        <fullName evidence="2">Uncharacterized protein</fullName>
    </submittedName>
</protein>
<dbReference type="Gramene" id="OIW01704">
    <property type="protein sequence ID" value="OIW01704"/>
    <property type="gene ID" value="TanjilG_12196"/>
</dbReference>
<dbReference type="Proteomes" id="UP000188354">
    <property type="component" value="Chromosome LG11"/>
</dbReference>
<name>A0A1J7GMH3_LUPAN</name>
<evidence type="ECO:0000313" key="3">
    <source>
        <dbReference type="Proteomes" id="UP000188354"/>
    </source>
</evidence>
<proteinExistence type="predicted"/>
<evidence type="ECO:0000313" key="2">
    <source>
        <dbReference type="EMBL" id="OIW01704.1"/>
    </source>
</evidence>
<dbReference type="EMBL" id="CM007371">
    <property type="protein sequence ID" value="OIW01704.1"/>
    <property type="molecule type" value="Genomic_DNA"/>
</dbReference>
<dbReference type="STRING" id="3871.A0A1J7GMH3"/>